<name>A0A0N5BX71_STREA</name>
<evidence type="ECO:0000256" key="4">
    <source>
        <dbReference type="ARBA" id="ARBA00023136"/>
    </source>
</evidence>
<evidence type="ECO:0000256" key="1">
    <source>
        <dbReference type="ARBA" id="ARBA00004370"/>
    </source>
</evidence>
<protein>
    <submittedName>
        <fullName evidence="9">VASt domain-containing protein</fullName>
    </submittedName>
</protein>
<evidence type="ECO:0000313" key="8">
    <source>
        <dbReference type="Proteomes" id="UP000046392"/>
    </source>
</evidence>
<dbReference type="GO" id="GO:0120015">
    <property type="term" value="F:sterol transfer activity"/>
    <property type="evidence" value="ECO:0007669"/>
    <property type="project" value="TreeGrafter"/>
</dbReference>
<reference evidence="9" key="1">
    <citation type="submission" date="2017-02" db="UniProtKB">
        <authorList>
            <consortium name="WormBaseParasite"/>
        </authorList>
    </citation>
    <scope>IDENTIFICATION</scope>
</reference>
<dbReference type="GO" id="GO:0005789">
    <property type="term" value="C:endoplasmic reticulum membrane"/>
    <property type="evidence" value="ECO:0007669"/>
    <property type="project" value="TreeGrafter"/>
</dbReference>
<dbReference type="WBParaSite" id="SPAL_0001040500.1">
    <property type="protein sequence ID" value="SPAL_0001040500.1"/>
    <property type="gene ID" value="SPAL_0001040500"/>
</dbReference>
<accession>A0A0N5BX71</accession>
<keyword evidence="2 6" id="KW-0812">Transmembrane</keyword>
<keyword evidence="3 6" id="KW-1133">Transmembrane helix</keyword>
<organism evidence="8 9">
    <name type="scientific">Strongyloides papillosus</name>
    <name type="common">Intestinal threadworm</name>
    <dbReference type="NCBI Taxonomy" id="174720"/>
    <lineage>
        <taxon>Eukaryota</taxon>
        <taxon>Metazoa</taxon>
        <taxon>Ecdysozoa</taxon>
        <taxon>Nematoda</taxon>
        <taxon>Chromadorea</taxon>
        <taxon>Rhabditida</taxon>
        <taxon>Tylenchina</taxon>
        <taxon>Panagrolaimomorpha</taxon>
        <taxon>Strongyloidoidea</taxon>
        <taxon>Strongyloididae</taxon>
        <taxon>Strongyloides</taxon>
    </lineage>
</organism>
<dbReference type="InterPro" id="IPR051482">
    <property type="entry name" value="Cholesterol_transport"/>
</dbReference>
<feature type="region of interest" description="Disordered" evidence="5">
    <location>
        <begin position="303"/>
        <end position="323"/>
    </location>
</feature>
<dbReference type="GO" id="GO:0140268">
    <property type="term" value="C:endoplasmic reticulum-plasma membrane contact site"/>
    <property type="evidence" value="ECO:0007669"/>
    <property type="project" value="TreeGrafter"/>
</dbReference>
<feature type="compositionally biased region" description="Low complexity" evidence="5">
    <location>
        <begin position="28"/>
        <end position="43"/>
    </location>
</feature>
<dbReference type="GO" id="GO:0005886">
    <property type="term" value="C:plasma membrane"/>
    <property type="evidence" value="ECO:0007669"/>
    <property type="project" value="TreeGrafter"/>
</dbReference>
<dbReference type="InterPro" id="IPR031968">
    <property type="entry name" value="VASt"/>
</dbReference>
<sequence>MDMNCNLINSINSNLRRTSNQSLDSGVTDSNTTISDSTTSKKQQSSGFNYISKALMAVSSNALTEHQNFFKWNFCKKIPDKEYVLAAIPCYESEDTTRNGFLYITPKYLAYTSSHSQCYFLLTDIQKINKQQLEIDGNDFLEVILKNSTIYRFHGITDILSIYWLIYELKILKWDEYWKNKSGITRRIKSSMKLKSYKNYFKVKESVKKFKSLNKLTRDDDTDSCALLNKTEDTLKATKSSGSIKDQFLNGRTLQNNNKKSQIIKAYNSFTRKKQKIPFHDLNSVKTNESDRLSLSDLSSSIDREDTSSATNSCTISTSSPSINDGEKCFDVSENDEDSTKILFPVSCGCTEHVGKKHIDSTYNIPLDIFFQILFSSVPWYEQLKSYIATSSKEMAFFEKMNKANTEEWKNIDKNNKIYYRDVKFTMSFSQAMFSGKINVKEEQTLSPINNNYECGGKLVKKVFNTGVPMADSFYIEVTYCLTRYSEFQTHLQVHGNVVLRKQKGFFASIKSSFPFDAITQSGLSDHYSSLNRLLSLFSADKVMYNNLLEILAKNKSDQGIPITFKTPFINSIESDEVFKSESKLNVSTFEKKVCSKIYNEKSIDVDILNQMNEIIDQSIIKNNINLCSNKIANTVDSLNLKLDSLAKQMKLLTIIFGLSLVCQVFYILHVYIFS</sequence>
<dbReference type="STRING" id="174720.A0A0N5BX71"/>
<feature type="transmembrane region" description="Helical" evidence="6">
    <location>
        <begin position="652"/>
        <end position="673"/>
    </location>
</feature>
<keyword evidence="4 6" id="KW-0472">Membrane</keyword>
<dbReference type="AlphaFoldDB" id="A0A0N5BX71"/>
<dbReference type="GO" id="GO:0032934">
    <property type="term" value="F:sterol binding"/>
    <property type="evidence" value="ECO:0007669"/>
    <property type="project" value="TreeGrafter"/>
</dbReference>
<dbReference type="Pfam" id="PF16016">
    <property type="entry name" value="VASt"/>
    <property type="match status" value="1"/>
</dbReference>
<evidence type="ECO:0000256" key="5">
    <source>
        <dbReference type="SAM" id="MobiDB-lite"/>
    </source>
</evidence>
<feature type="domain" description="VASt" evidence="7">
    <location>
        <begin position="354"/>
        <end position="543"/>
    </location>
</feature>
<dbReference type="GO" id="GO:0032366">
    <property type="term" value="P:intracellular sterol transport"/>
    <property type="evidence" value="ECO:0007669"/>
    <property type="project" value="TreeGrafter"/>
</dbReference>
<feature type="region of interest" description="Disordered" evidence="5">
    <location>
        <begin position="19"/>
        <end position="43"/>
    </location>
</feature>
<evidence type="ECO:0000256" key="2">
    <source>
        <dbReference type="ARBA" id="ARBA00022692"/>
    </source>
</evidence>
<dbReference type="PANTHER" id="PTHR23319:SF4">
    <property type="entry name" value="GRAM DOMAIN CONTAINING 1B, ISOFORM E"/>
    <property type="match status" value="1"/>
</dbReference>
<evidence type="ECO:0000256" key="3">
    <source>
        <dbReference type="ARBA" id="ARBA00022989"/>
    </source>
</evidence>
<proteinExistence type="predicted"/>
<evidence type="ECO:0000259" key="7">
    <source>
        <dbReference type="PROSITE" id="PS51778"/>
    </source>
</evidence>
<evidence type="ECO:0000313" key="9">
    <source>
        <dbReference type="WBParaSite" id="SPAL_0001040500.1"/>
    </source>
</evidence>
<dbReference type="Proteomes" id="UP000046392">
    <property type="component" value="Unplaced"/>
</dbReference>
<dbReference type="PANTHER" id="PTHR23319">
    <property type="entry name" value="GRAM DOMAIN CONTAINING 1B, ISOFORM E"/>
    <property type="match status" value="1"/>
</dbReference>
<dbReference type="PROSITE" id="PS51778">
    <property type="entry name" value="VAST"/>
    <property type="match status" value="1"/>
</dbReference>
<feature type="compositionally biased region" description="Polar residues" evidence="5">
    <location>
        <begin position="308"/>
        <end position="323"/>
    </location>
</feature>
<dbReference type="Gene3D" id="2.30.29.30">
    <property type="entry name" value="Pleckstrin-homology domain (PH domain)/Phosphotyrosine-binding domain (PTB)"/>
    <property type="match status" value="1"/>
</dbReference>
<keyword evidence="8" id="KW-1185">Reference proteome</keyword>
<dbReference type="InterPro" id="IPR011993">
    <property type="entry name" value="PH-like_dom_sf"/>
</dbReference>
<evidence type="ECO:0000256" key="6">
    <source>
        <dbReference type="SAM" id="Phobius"/>
    </source>
</evidence>
<comment type="subcellular location">
    <subcellularLocation>
        <location evidence="1">Membrane</location>
    </subcellularLocation>
</comment>